<dbReference type="Proteomes" id="UP001501752">
    <property type="component" value="Unassembled WGS sequence"/>
</dbReference>
<feature type="transmembrane region" description="Helical" evidence="2">
    <location>
        <begin position="34"/>
        <end position="51"/>
    </location>
</feature>
<keyword evidence="4" id="KW-1185">Reference proteome</keyword>
<gene>
    <name evidence="3" type="ORF">GCM10023235_01110</name>
</gene>
<sequence>MKSWFRAGFALSVGALLAWHLVDAVLQLTSLLTLLLLAVFIAVGLEPVVAGPERRGLRRGWSVAVVAGSLAVLPADLQPDRIGRTALPARRPYAPVISCDLAGFGVVKVLDLLDLPRTRVRKPSRPPGSRASQSACRRGGGTVGS</sequence>
<organism evidence="3 4">
    <name type="scientific">Kitasatospora terrestris</name>
    <dbReference type="NCBI Taxonomy" id="258051"/>
    <lineage>
        <taxon>Bacteria</taxon>
        <taxon>Bacillati</taxon>
        <taxon>Actinomycetota</taxon>
        <taxon>Actinomycetes</taxon>
        <taxon>Kitasatosporales</taxon>
        <taxon>Streptomycetaceae</taxon>
        <taxon>Kitasatospora</taxon>
    </lineage>
</organism>
<evidence type="ECO:0000256" key="1">
    <source>
        <dbReference type="SAM" id="MobiDB-lite"/>
    </source>
</evidence>
<protein>
    <submittedName>
        <fullName evidence="3">Uncharacterized protein</fullName>
    </submittedName>
</protein>
<feature type="region of interest" description="Disordered" evidence="1">
    <location>
        <begin position="120"/>
        <end position="145"/>
    </location>
</feature>
<dbReference type="EMBL" id="BAABIS010000001">
    <property type="protein sequence ID" value="GAA4830839.1"/>
    <property type="molecule type" value="Genomic_DNA"/>
</dbReference>
<reference evidence="4" key="1">
    <citation type="journal article" date="2019" name="Int. J. Syst. Evol. Microbiol.">
        <title>The Global Catalogue of Microorganisms (GCM) 10K type strain sequencing project: providing services to taxonomists for standard genome sequencing and annotation.</title>
        <authorList>
            <consortium name="The Broad Institute Genomics Platform"/>
            <consortium name="The Broad Institute Genome Sequencing Center for Infectious Disease"/>
            <person name="Wu L."/>
            <person name="Ma J."/>
        </authorList>
    </citation>
    <scope>NUCLEOTIDE SEQUENCE [LARGE SCALE GENOMIC DNA]</scope>
    <source>
        <strain evidence="4">JCM 13006</strain>
    </source>
</reference>
<keyword evidence="2" id="KW-0472">Membrane</keyword>
<evidence type="ECO:0000313" key="3">
    <source>
        <dbReference type="EMBL" id="GAA4830839.1"/>
    </source>
</evidence>
<dbReference type="RefSeq" id="WP_345694734.1">
    <property type="nucleotide sequence ID" value="NZ_BAABIS010000001.1"/>
</dbReference>
<keyword evidence="2" id="KW-1133">Transmembrane helix</keyword>
<name>A0ABP9DBE8_9ACTN</name>
<evidence type="ECO:0000313" key="4">
    <source>
        <dbReference type="Proteomes" id="UP001501752"/>
    </source>
</evidence>
<accession>A0ABP9DBE8</accession>
<evidence type="ECO:0000256" key="2">
    <source>
        <dbReference type="SAM" id="Phobius"/>
    </source>
</evidence>
<proteinExistence type="predicted"/>
<comment type="caution">
    <text evidence="3">The sequence shown here is derived from an EMBL/GenBank/DDBJ whole genome shotgun (WGS) entry which is preliminary data.</text>
</comment>
<keyword evidence="2" id="KW-0812">Transmembrane</keyword>